<sequence length="184" mass="21691">MNLFYEALPTSVMVSGRLVRIRTDFRDYISLLDMLKDKDVKPVDKRLILSEYFLDDVEISHPAIDALCDFMSADFSDGEASQTGTVRKKNLFSFSVDYPYILSAFLRDYGIDLIDIKYLHWWKFRMLFDGLSEDNEIKKRIMYRGIDLSEVKDPEEKKRIQKIKKLIELKQEELTDFEIGDAFM</sequence>
<accession>A0A6N2ZM27</accession>
<gene>
    <name evidence="1" type="ORF">RGLFYP36_03236</name>
</gene>
<dbReference type="EMBL" id="CACRUU010000029">
    <property type="protein sequence ID" value="VYT80529.1"/>
    <property type="molecule type" value="Genomic_DNA"/>
</dbReference>
<reference evidence="1" key="1">
    <citation type="submission" date="2019-11" db="EMBL/GenBank/DDBJ databases">
        <authorList>
            <person name="Feng L."/>
        </authorList>
    </citation>
    <scope>NUCLEOTIDE SEQUENCE</scope>
    <source>
        <strain evidence="1">RgnavusLFYP36</strain>
    </source>
</reference>
<proteinExistence type="predicted"/>
<dbReference type="AlphaFoldDB" id="A0A6N2ZM27"/>
<organism evidence="1">
    <name type="scientific">Mediterraneibacter gnavus</name>
    <name type="common">Ruminococcus gnavus</name>
    <dbReference type="NCBI Taxonomy" id="33038"/>
    <lineage>
        <taxon>Bacteria</taxon>
        <taxon>Bacillati</taxon>
        <taxon>Bacillota</taxon>
        <taxon>Clostridia</taxon>
        <taxon>Lachnospirales</taxon>
        <taxon>Lachnospiraceae</taxon>
        <taxon>Mediterraneibacter</taxon>
    </lineage>
</organism>
<dbReference type="InterPro" id="IPR009660">
    <property type="entry name" value="Phage_A500_Gp15"/>
</dbReference>
<name>A0A6N2ZM27_MEDGN</name>
<protein>
    <submittedName>
        <fullName evidence="1">Bacteriophage Gp15 protein</fullName>
    </submittedName>
</protein>
<dbReference type="RefSeq" id="WP_156733662.1">
    <property type="nucleotide sequence ID" value="NZ_CACRUU010000029.1"/>
</dbReference>
<dbReference type="Pfam" id="PF06854">
    <property type="entry name" value="Phage_Gp15"/>
    <property type="match status" value="1"/>
</dbReference>
<evidence type="ECO:0000313" key="1">
    <source>
        <dbReference type="EMBL" id="VYT80529.1"/>
    </source>
</evidence>